<dbReference type="InterPro" id="IPR037682">
    <property type="entry name" value="TonB_C"/>
</dbReference>
<sequence>MTDMLHGLLQASGWATLAVLLLGAVRPLLQRLGGAALVYRSWWLLPLVLIAPLLPSPVPAFTDSAPLLALGTVLHVAVVPTDAVLWPTLLIALWAAGAACVALAQWRGQRRFERALGTLQPRADGSWQASADPGLPALVGLLDPRVVVGPDFDQRFAPVERDLILQHEHQHRRHGDHWANAAVALLRCLFWFHPLLPWATRRFLFDQELACDARTVDPHPALRRIYANALLKAQLVHPVAPMACHWRSQPMLKERIGMLKEHKRNVVPRWSGQLLVLGLCVGISTMAWASQRAADTQTRITAEPAAGTDGSSSPDAATVGAQAKLMSPPAYPKSAFEQNISGKVVLRVNVDAEGRTSGVSVISSTPAGVFDAVSIAAAQKWTFEPARRDGKPVASALQIPLTFALDQPEPAPAP</sequence>
<comment type="caution">
    <text evidence="5">Lacks conserved residue(s) required for the propagation of feature annotation.</text>
</comment>
<keyword evidence="5" id="KW-0813">Transport</keyword>
<comment type="subcellular location">
    <subcellularLocation>
        <location evidence="5">Cell inner membrane</location>
        <topology evidence="5">Single-pass membrane protein</topology>
        <orientation evidence="5">Periplasmic side</orientation>
    </subcellularLocation>
    <subcellularLocation>
        <location evidence="1">Membrane</location>
        <topology evidence="1">Single-pass membrane protein</topology>
    </subcellularLocation>
</comment>
<feature type="transmembrane region" description="Helical" evidence="5">
    <location>
        <begin position="84"/>
        <end position="104"/>
    </location>
</feature>
<feature type="transmembrane region" description="Helical" evidence="5">
    <location>
        <begin position="270"/>
        <end position="289"/>
    </location>
</feature>
<feature type="transmembrane region" description="Helical" evidence="5">
    <location>
        <begin position="37"/>
        <end position="54"/>
    </location>
</feature>
<dbReference type="PANTHER" id="PTHR34978">
    <property type="entry name" value="POSSIBLE SENSOR-TRANSDUCER PROTEIN BLAR"/>
    <property type="match status" value="1"/>
</dbReference>
<keyword evidence="5" id="KW-0997">Cell inner membrane</keyword>
<dbReference type="NCBIfam" id="TIGR01352">
    <property type="entry name" value="tonB_Cterm"/>
    <property type="match status" value="1"/>
</dbReference>
<dbReference type="CDD" id="cd07341">
    <property type="entry name" value="M56_BlaR1_MecR1_like"/>
    <property type="match status" value="1"/>
</dbReference>
<keyword evidence="8" id="KW-1185">Reference proteome</keyword>
<keyword evidence="5" id="KW-0653">Protein transport</keyword>
<dbReference type="Pfam" id="PF05569">
    <property type="entry name" value="Peptidase_M56"/>
    <property type="match status" value="1"/>
</dbReference>
<evidence type="ECO:0000313" key="8">
    <source>
        <dbReference type="Proteomes" id="UP001305421"/>
    </source>
</evidence>
<dbReference type="InterPro" id="IPR006260">
    <property type="entry name" value="TonB/TolA_C"/>
</dbReference>
<dbReference type="InterPro" id="IPR052173">
    <property type="entry name" value="Beta-lactam_resp_regulator"/>
</dbReference>
<keyword evidence="2 5" id="KW-0812">Transmembrane</keyword>
<organism evidence="7 8">
    <name type="scientific">Stenotrophomonas aracearum</name>
    <dbReference type="NCBI Taxonomy" id="3003272"/>
    <lineage>
        <taxon>Bacteria</taxon>
        <taxon>Pseudomonadati</taxon>
        <taxon>Pseudomonadota</taxon>
        <taxon>Gammaproteobacteria</taxon>
        <taxon>Lysobacterales</taxon>
        <taxon>Lysobacteraceae</taxon>
        <taxon>Stenotrophomonas</taxon>
    </lineage>
</organism>
<proteinExistence type="inferred from homology"/>
<dbReference type="SUPFAM" id="SSF74653">
    <property type="entry name" value="TolA/TonB C-terminal domain"/>
    <property type="match status" value="1"/>
</dbReference>
<dbReference type="EMBL" id="CP115543">
    <property type="protein sequence ID" value="WNH47997.1"/>
    <property type="molecule type" value="Genomic_DNA"/>
</dbReference>
<evidence type="ECO:0000256" key="5">
    <source>
        <dbReference type="RuleBase" id="RU362123"/>
    </source>
</evidence>
<evidence type="ECO:0000256" key="4">
    <source>
        <dbReference type="ARBA" id="ARBA00023136"/>
    </source>
</evidence>
<evidence type="ECO:0000256" key="1">
    <source>
        <dbReference type="ARBA" id="ARBA00004167"/>
    </source>
</evidence>
<dbReference type="Gene3D" id="3.30.1150.10">
    <property type="match status" value="1"/>
</dbReference>
<dbReference type="PANTHER" id="PTHR34978:SF3">
    <property type="entry name" value="SLR0241 PROTEIN"/>
    <property type="match status" value="1"/>
</dbReference>
<comment type="similarity">
    <text evidence="5">Belongs to the TonB family.</text>
</comment>
<name>A0ABY9YAV4_9GAMM</name>
<evidence type="ECO:0000256" key="3">
    <source>
        <dbReference type="ARBA" id="ARBA00022989"/>
    </source>
</evidence>
<reference evidence="7 8" key="1">
    <citation type="submission" date="2022-12" db="EMBL/GenBank/DDBJ databases">
        <title>Two new species, Stenotrophomonas aracearum and Stenotrophomonas oahuensis, isolated from Anthurium (Araceae family) in Hawaii.</title>
        <authorList>
            <person name="Chunag S.C."/>
            <person name="Dobhal S."/>
            <person name="Alvarez A."/>
            <person name="Arif M."/>
        </authorList>
    </citation>
    <scope>NUCLEOTIDE SEQUENCE [LARGE SCALE GENOMIC DNA]</scope>
    <source>
        <strain evidence="7 8">A5588</strain>
    </source>
</reference>
<dbReference type="Proteomes" id="UP001305421">
    <property type="component" value="Chromosome"/>
</dbReference>
<dbReference type="InterPro" id="IPR003538">
    <property type="entry name" value="TonB"/>
</dbReference>
<dbReference type="RefSeq" id="WP_311182677.1">
    <property type="nucleotide sequence ID" value="NZ_CP115543.1"/>
</dbReference>
<dbReference type="Pfam" id="PF03544">
    <property type="entry name" value="TonB_C"/>
    <property type="match status" value="1"/>
</dbReference>
<dbReference type="PRINTS" id="PR01374">
    <property type="entry name" value="TONBPROTEIN"/>
</dbReference>
<keyword evidence="5" id="KW-0735">Signal-anchor</keyword>
<dbReference type="PROSITE" id="PS52015">
    <property type="entry name" value="TONB_CTD"/>
    <property type="match status" value="1"/>
</dbReference>
<protein>
    <recommendedName>
        <fullName evidence="5">Protein TonB</fullName>
    </recommendedName>
</protein>
<evidence type="ECO:0000259" key="6">
    <source>
        <dbReference type="PROSITE" id="PS52015"/>
    </source>
</evidence>
<comment type="function">
    <text evidence="5">Interacts with outer membrane receptor proteins that carry out high-affinity binding and energy dependent uptake into the periplasmic space of specific substrates. It could act to transduce energy from the cytoplasmic membrane to specific energy-requiring processes in the outer membrane, resulting in the release into the periplasm of ligands bound by these outer membrane proteins.</text>
</comment>
<dbReference type="InterPro" id="IPR008756">
    <property type="entry name" value="Peptidase_M56"/>
</dbReference>
<accession>A0ABY9YAV4</accession>
<evidence type="ECO:0000256" key="2">
    <source>
        <dbReference type="ARBA" id="ARBA00022692"/>
    </source>
</evidence>
<keyword evidence="5" id="KW-1003">Cell membrane</keyword>
<gene>
    <name evidence="7" type="ORF">PDM28_15135</name>
</gene>
<evidence type="ECO:0000313" key="7">
    <source>
        <dbReference type="EMBL" id="WNH47997.1"/>
    </source>
</evidence>
<feature type="transmembrane region" description="Helical" evidence="5">
    <location>
        <begin position="6"/>
        <end position="25"/>
    </location>
</feature>
<keyword evidence="3 5" id="KW-1133">Transmembrane helix</keyword>
<feature type="domain" description="TonB C-terminal" evidence="6">
    <location>
        <begin position="316"/>
        <end position="412"/>
    </location>
</feature>
<keyword evidence="4 5" id="KW-0472">Membrane</keyword>